<feature type="region of interest" description="Disordered" evidence="1">
    <location>
        <begin position="38"/>
        <end position="129"/>
    </location>
</feature>
<sequence length="214" mass="25445">MHSSRKKQSLFSISYDPMYQFSNLKSAAIATDFQANDSNASHSTHFRHHSKPSSNRQFQWKSKNRSNSKNHNHIYLESSNHSAQMHQNAPKVPADFDPFKVPSRSNTAKSHHRRSKKYSRRTKKTHPHKPELQIDLETLKRHEAAKIIQRSWRRYLKIKYQEEGKCLRHGATKVRTAKRLMRRIRHSKLYKIAKEPWIQNNHHKVYMKTHQCTC</sequence>
<protein>
    <submittedName>
        <fullName evidence="2">Uncharacterized protein</fullName>
    </submittedName>
</protein>
<evidence type="ECO:0000313" key="3">
    <source>
        <dbReference type="Proteomes" id="UP001479436"/>
    </source>
</evidence>
<reference evidence="2 3" key="1">
    <citation type="submission" date="2023-04" db="EMBL/GenBank/DDBJ databases">
        <title>Genome of Basidiobolus ranarum AG-B5.</title>
        <authorList>
            <person name="Stajich J.E."/>
            <person name="Carter-House D."/>
            <person name="Gryganskyi A."/>
        </authorList>
    </citation>
    <scope>NUCLEOTIDE SEQUENCE [LARGE SCALE GENOMIC DNA]</scope>
    <source>
        <strain evidence="2 3">AG-B5</strain>
    </source>
</reference>
<feature type="compositionally biased region" description="Basic residues" evidence="1">
    <location>
        <begin position="109"/>
        <end position="127"/>
    </location>
</feature>
<dbReference type="EMBL" id="JASJQH010006941">
    <property type="protein sequence ID" value="KAK9722723.1"/>
    <property type="molecule type" value="Genomic_DNA"/>
</dbReference>
<comment type="caution">
    <text evidence="2">The sequence shown here is derived from an EMBL/GenBank/DDBJ whole genome shotgun (WGS) entry which is preliminary data.</text>
</comment>
<gene>
    <name evidence="2" type="ORF">K7432_002445</name>
</gene>
<accession>A0ABR2W7R3</accession>
<feature type="compositionally biased region" description="Polar residues" evidence="1">
    <location>
        <begin position="77"/>
        <end position="87"/>
    </location>
</feature>
<keyword evidence="3" id="KW-1185">Reference proteome</keyword>
<proteinExistence type="predicted"/>
<feature type="compositionally biased region" description="Basic residues" evidence="1">
    <location>
        <begin position="62"/>
        <end position="72"/>
    </location>
</feature>
<evidence type="ECO:0000256" key="1">
    <source>
        <dbReference type="SAM" id="MobiDB-lite"/>
    </source>
</evidence>
<dbReference type="Proteomes" id="UP001479436">
    <property type="component" value="Unassembled WGS sequence"/>
</dbReference>
<evidence type="ECO:0000313" key="2">
    <source>
        <dbReference type="EMBL" id="KAK9722723.1"/>
    </source>
</evidence>
<organism evidence="2 3">
    <name type="scientific">Basidiobolus ranarum</name>
    <dbReference type="NCBI Taxonomy" id="34480"/>
    <lineage>
        <taxon>Eukaryota</taxon>
        <taxon>Fungi</taxon>
        <taxon>Fungi incertae sedis</taxon>
        <taxon>Zoopagomycota</taxon>
        <taxon>Entomophthoromycotina</taxon>
        <taxon>Basidiobolomycetes</taxon>
        <taxon>Basidiobolales</taxon>
        <taxon>Basidiobolaceae</taxon>
        <taxon>Basidiobolus</taxon>
    </lineage>
</organism>
<name>A0ABR2W7R3_9FUNG</name>